<sequence length="731" mass="75741">MGLVVSTAFASRNDTFAYYTNKHVQIRDWRLGFLYAVAVVVAIVYVLTDVIVLNKAFVRYTPVVGVVRLDLSSSHARSASAPPRTLSGYDYCAGRPYDPPFAPVAPAELAAGLAIDSDGDALAAAHALRKAANKVGCVVLDGHDLVFPPHEEAAIFVTTAVFELEQRRAGGPRGGDSPAPPPDAPLAPSPWRAMASRAYFAVGVEELELTLGHTLFTHSSSSMAGTLRTASGAVLRRYPRGDVPAIAIRELMEAAGIHLDRKTAGGGSGGATGGAAGGAAGGALLAKGDEAGDAAGARLNATRNASADGGGEQPPPSALGGRGGMPRAALTRRDTGVVIALMIEYSNTATSLLPLPDPEWTMTPMLMEEPSFSVDEVLLEDGDVSRRTLRHRSGIRIKAFQTGAIGVFSLEKLLVAIASGLVIIGTARKAVDMIALYALADRDRYHQYIYEKTETLDEATERHRRKADARHGTVGALFLRTGRNTANGAGHGSGANGMANGMASGMGRGTAYSRLEEGDGAASGGSNERGVGALSPRPAPRQLRGTSWSSWSSSPTADAQPRPRPTVRAEAARLEAARRYAAGTIQVGWRYHSQRRRRDARRSYARARVRDEPPPPGPSSPRSSAAGSPGAAAERDAHTAAQWAALGAPQPPAAAPRAGAVSPARARARAAPTRAGAATGASRARATSGARARATTPPTGLAGGDAAPRGVAGGGIAARRAAAPRKGASRQ</sequence>
<feature type="region of interest" description="Disordered" evidence="10">
    <location>
        <begin position="591"/>
        <end position="731"/>
    </location>
</feature>
<feature type="region of interest" description="Disordered" evidence="10">
    <location>
        <begin position="168"/>
        <end position="188"/>
    </location>
</feature>
<dbReference type="InterPro" id="IPR059116">
    <property type="entry name" value="P2X_receptor"/>
</dbReference>
<proteinExistence type="inferred from homology"/>
<evidence type="ECO:0000313" key="12">
    <source>
        <dbReference type="EMBL" id="KAG8463475.1"/>
    </source>
</evidence>
<feature type="compositionally biased region" description="Low complexity" evidence="10">
    <location>
        <begin position="639"/>
        <end position="648"/>
    </location>
</feature>
<evidence type="ECO:0000256" key="11">
    <source>
        <dbReference type="SAM" id="Phobius"/>
    </source>
</evidence>
<evidence type="ECO:0000256" key="5">
    <source>
        <dbReference type="ARBA" id="ARBA00022989"/>
    </source>
</evidence>
<comment type="caution">
    <text evidence="12">The sequence shown here is derived from an EMBL/GenBank/DDBJ whole genome shotgun (WGS) entry which is preliminary data.</text>
</comment>
<feature type="transmembrane region" description="Helical" evidence="11">
    <location>
        <begin position="32"/>
        <end position="53"/>
    </location>
</feature>
<keyword evidence="3" id="KW-0813">Transport</keyword>
<keyword evidence="5 11" id="KW-1133">Transmembrane helix</keyword>
<dbReference type="Gene3D" id="1.10.287.940">
    <property type="entry name" value="atp-gated p2x4 ion channel"/>
    <property type="match status" value="1"/>
</dbReference>
<dbReference type="GO" id="GO:0070588">
    <property type="term" value="P:calcium ion transmembrane transport"/>
    <property type="evidence" value="ECO:0007669"/>
    <property type="project" value="TreeGrafter"/>
</dbReference>
<dbReference type="GO" id="GO:0016020">
    <property type="term" value="C:membrane"/>
    <property type="evidence" value="ECO:0007669"/>
    <property type="project" value="TreeGrafter"/>
</dbReference>
<evidence type="ECO:0000256" key="3">
    <source>
        <dbReference type="ARBA" id="ARBA00022448"/>
    </source>
</evidence>
<evidence type="ECO:0000256" key="8">
    <source>
        <dbReference type="ARBA" id="ARBA00023286"/>
    </source>
</evidence>
<comment type="subcellular location">
    <subcellularLocation>
        <location evidence="1">Endomembrane system</location>
    </subcellularLocation>
</comment>
<feature type="compositionally biased region" description="Basic residues" evidence="10">
    <location>
        <begin position="592"/>
        <end position="607"/>
    </location>
</feature>
<comment type="similarity">
    <text evidence="2">Belongs to the P2X receptor family.</text>
</comment>
<feature type="compositionally biased region" description="Low complexity" evidence="10">
    <location>
        <begin position="655"/>
        <end position="710"/>
    </location>
</feature>
<keyword evidence="6" id="KW-0406">Ion transport</keyword>
<accession>A0A8J6CB98</accession>
<evidence type="ECO:0000256" key="10">
    <source>
        <dbReference type="SAM" id="MobiDB-lite"/>
    </source>
</evidence>
<evidence type="ECO:0000313" key="13">
    <source>
        <dbReference type="Proteomes" id="UP000751190"/>
    </source>
</evidence>
<keyword evidence="9" id="KW-0407">Ion channel</keyword>
<evidence type="ECO:0000256" key="2">
    <source>
        <dbReference type="ARBA" id="ARBA00009848"/>
    </source>
</evidence>
<dbReference type="OrthoDB" id="494673at2759"/>
<keyword evidence="13" id="KW-1185">Reference proteome</keyword>
<evidence type="ECO:0000256" key="9">
    <source>
        <dbReference type="ARBA" id="ARBA00023303"/>
    </source>
</evidence>
<dbReference type="PROSITE" id="PS50096">
    <property type="entry name" value="IQ"/>
    <property type="match status" value="1"/>
</dbReference>
<reference evidence="12" key="1">
    <citation type="submission" date="2021-05" db="EMBL/GenBank/DDBJ databases">
        <title>The genome of the haptophyte Pavlova lutheri (Diacronema luteri, Pavlovales) - a model for lipid biosynthesis in eukaryotic algae.</title>
        <authorList>
            <person name="Hulatt C.J."/>
            <person name="Posewitz M.C."/>
        </authorList>
    </citation>
    <scope>NUCLEOTIDE SEQUENCE</scope>
    <source>
        <strain evidence="12">NIVA-4/92</strain>
    </source>
</reference>
<feature type="compositionally biased region" description="Pro residues" evidence="10">
    <location>
        <begin position="178"/>
        <end position="188"/>
    </location>
</feature>
<keyword evidence="8" id="KW-1071">Ligand-gated ion channel</keyword>
<feature type="compositionally biased region" description="Low complexity" evidence="10">
    <location>
        <begin position="717"/>
        <end position="731"/>
    </location>
</feature>
<name>A0A8J6CB98_DIALT</name>
<keyword evidence="4 11" id="KW-0812">Transmembrane</keyword>
<gene>
    <name evidence="12" type="ORF">KFE25_004986</name>
</gene>
<dbReference type="PANTHER" id="PTHR10125:SF31">
    <property type="entry name" value="P2X RECEPTOR E"/>
    <property type="match status" value="1"/>
</dbReference>
<dbReference type="GO" id="GO:0007165">
    <property type="term" value="P:signal transduction"/>
    <property type="evidence" value="ECO:0007669"/>
    <property type="project" value="UniProtKB-ARBA"/>
</dbReference>
<evidence type="ECO:0000256" key="7">
    <source>
        <dbReference type="ARBA" id="ARBA00023136"/>
    </source>
</evidence>
<feature type="region of interest" description="Disordered" evidence="10">
    <location>
        <begin position="509"/>
        <end position="567"/>
    </location>
</feature>
<dbReference type="AlphaFoldDB" id="A0A8J6CB98"/>
<dbReference type="EMBL" id="JAGTXO010000016">
    <property type="protein sequence ID" value="KAG8463475.1"/>
    <property type="molecule type" value="Genomic_DNA"/>
</dbReference>
<protein>
    <submittedName>
        <fullName evidence="12">Uncharacterized protein</fullName>
    </submittedName>
</protein>
<feature type="region of interest" description="Disordered" evidence="10">
    <location>
        <begin position="303"/>
        <end position="326"/>
    </location>
</feature>
<dbReference type="Proteomes" id="UP000751190">
    <property type="component" value="Unassembled WGS sequence"/>
</dbReference>
<evidence type="ECO:0000256" key="4">
    <source>
        <dbReference type="ARBA" id="ARBA00022692"/>
    </source>
</evidence>
<feature type="compositionally biased region" description="Low complexity" evidence="10">
    <location>
        <begin position="620"/>
        <end position="632"/>
    </location>
</feature>
<dbReference type="GO" id="GO:0015267">
    <property type="term" value="F:channel activity"/>
    <property type="evidence" value="ECO:0007669"/>
    <property type="project" value="UniProtKB-ARBA"/>
</dbReference>
<evidence type="ECO:0000256" key="6">
    <source>
        <dbReference type="ARBA" id="ARBA00023065"/>
    </source>
</evidence>
<keyword evidence="7 11" id="KW-0472">Membrane</keyword>
<dbReference type="GO" id="GO:0012505">
    <property type="term" value="C:endomembrane system"/>
    <property type="evidence" value="ECO:0007669"/>
    <property type="project" value="UniProtKB-SubCell"/>
</dbReference>
<evidence type="ECO:0000256" key="1">
    <source>
        <dbReference type="ARBA" id="ARBA00004308"/>
    </source>
</evidence>
<dbReference type="PANTHER" id="PTHR10125">
    <property type="entry name" value="P2X PURINOCEPTOR"/>
    <property type="match status" value="1"/>
</dbReference>
<organism evidence="12 13">
    <name type="scientific">Diacronema lutheri</name>
    <name type="common">Unicellular marine alga</name>
    <name type="synonym">Monochrysis lutheri</name>
    <dbReference type="NCBI Taxonomy" id="2081491"/>
    <lineage>
        <taxon>Eukaryota</taxon>
        <taxon>Haptista</taxon>
        <taxon>Haptophyta</taxon>
        <taxon>Pavlovophyceae</taxon>
        <taxon>Pavlovales</taxon>
        <taxon>Pavlovaceae</taxon>
        <taxon>Diacronema</taxon>
    </lineage>
</organism>